<dbReference type="SUPFAM" id="SSF57850">
    <property type="entry name" value="RING/U-box"/>
    <property type="match status" value="1"/>
</dbReference>
<evidence type="ECO:0000313" key="20">
    <source>
        <dbReference type="EMBL" id="KAK2080334.1"/>
    </source>
</evidence>
<dbReference type="PROSITE" id="PS50135">
    <property type="entry name" value="ZF_ZZ_2"/>
    <property type="match status" value="1"/>
</dbReference>
<feature type="region of interest" description="Disordered" evidence="16">
    <location>
        <begin position="575"/>
        <end position="613"/>
    </location>
</feature>
<feature type="domain" description="ZZ-type" evidence="18">
    <location>
        <begin position="1273"/>
        <end position="1325"/>
    </location>
</feature>
<evidence type="ECO:0000256" key="14">
    <source>
        <dbReference type="ARBA" id="ARBA00048017"/>
    </source>
</evidence>
<dbReference type="GO" id="GO:0003713">
    <property type="term" value="F:transcription coactivator activity"/>
    <property type="evidence" value="ECO:0007669"/>
    <property type="project" value="TreeGrafter"/>
</dbReference>
<dbReference type="PANTHER" id="PTHR13808:SF1">
    <property type="entry name" value="HISTONE ACETYLTRANSFERASE"/>
    <property type="match status" value="1"/>
</dbReference>
<evidence type="ECO:0000256" key="16">
    <source>
        <dbReference type="SAM" id="MobiDB-lite"/>
    </source>
</evidence>
<dbReference type="GO" id="GO:0005634">
    <property type="term" value="C:nucleus"/>
    <property type="evidence" value="ECO:0007669"/>
    <property type="project" value="UniProtKB-SubCell"/>
</dbReference>
<evidence type="ECO:0000256" key="2">
    <source>
        <dbReference type="ARBA" id="ARBA00004123"/>
    </source>
</evidence>
<dbReference type="GO" id="GO:0004402">
    <property type="term" value="F:histone acetyltransferase activity"/>
    <property type="evidence" value="ECO:0007669"/>
    <property type="project" value="InterPro"/>
</dbReference>
<evidence type="ECO:0000256" key="1">
    <source>
        <dbReference type="ARBA" id="ARBA00002581"/>
    </source>
</evidence>
<dbReference type="SMART" id="SM00551">
    <property type="entry name" value="ZnF_TAZ"/>
    <property type="match status" value="2"/>
</dbReference>
<evidence type="ECO:0000256" key="3">
    <source>
        <dbReference type="ARBA" id="ARBA00013184"/>
    </source>
</evidence>
<dbReference type="GO" id="GO:0000123">
    <property type="term" value="C:histone acetyltransferase complex"/>
    <property type="evidence" value="ECO:0007669"/>
    <property type="project" value="TreeGrafter"/>
</dbReference>
<accession>A0AAD9IN23</accession>
<evidence type="ECO:0000256" key="5">
    <source>
        <dbReference type="ARBA" id="ARBA00022723"/>
    </source>
</evidence>
<sequence>MQQRNAKLGEAHDIFAMRKPELLGKSAGDPNKLPDFIRRLEEALYKSAPSRDDYANVSTLEARLQEVVRRTGGALPGGPVGGAPGAGGQQTIPAMQQQQQQQHMTPDGMSAQTIATGQTLPVQPMHAPDNGSFVPGDLPFMRAPQMGPPQGGAYPPGGLPLGPGAPNGVAERPMAPLPSPPPFLGTQPWLGVPGAPTRRPQDPGAYAQVPGAAPFAMPGPVMSNGAPVLLRGGGGSSSAPPAGPMITPGNPHLFGGNGGVYPSYPGAPQQPPPQQQQQQAAAPPPQQQLAQQQPAAHAPGLGSAGAGAPPRVGSAGPVPGPSFQQQHQFLMHPGVPPAPGTFMPLNGAGAPGAMPVPMGGMVPSGAVPRSGTPGPDPGSLRPPSAGPSAGAAAGPGRAPTPGAPAAQPPASQGAKRPLSDEAALRSMDVPDPPGSMDALLGKVPEGPGSLDPGAPDAGVKSEDGARADVRRQQILKQQRWLLFLRHCAKCQLPENECQYGASCTVAKALWHHLIHCKDVRCAYPRCLPSRELLKHHQKCSSPECPVCAPVKQYVSRQRTLDFQRRTARMTDAQKAAFVRQLKQQQQQQQQRGAGGAAGTPAPGDGPTTSGATIARSASGSLVPSELTGPVIHTQVPKRPRVYRQENYGTSLLEFMDERLIKTHLSKLRQAGAAQAAGKGRVFTLDDMPNFEDENSCKVCGLNRLTFEPPSLYCFTCGQRIKRNQVYYHTPGKVEIKGFWCHPCFAEMKTEVIQLDGWSVRRAELEKRKNDEEVEEGWVQCDLCERWVHQVCGLFNKGRNEEQRDYHCPQCLLLGLQRGERAVPRERPQAMLAAADLPRCDLSDAIEARLRRTLGEERAPRAAAQGVDPAQLPAAEGLTVRVVNNVVKKNEVRQRFLDAFRHEGCPEAFSYRQKVVLLFQTVDGVDLCLYCLYVQEYGDDAPEPNRKTIYLSYLDSVKYFQPEDVAAAGWGVALRTLVYHEVLLGYLAHAKRRATACVSGTWPCCAVPRAEGIVSYVSNLYDTYFEGGSDHRLERPSILHVPYFEGDYWPGEAENLLASIGEEARQAGKKGGPAGGSRKGSKGKRALAAGADLDVALLARLGETIGGMREDFIVVHLAESCSACRGYISGDVRYAHPSPPQRVTVKSERTFDGIALDRPGGEASRTQTLNRFQLCPDCHAVAAGGAREPADPEAPRCLPGLPAGIELGALRALPCPPIPAGRDPDPDVENEFFDTRQAFLSLCQGNHYQFDTLRRAKHSSMMVLYHLHNPSAPGFACTCNVCQREIAAGEGWRCPVCPDFDMCADCYRRPDVSHPHALEPHARKFDETRNRLTEEERRQRAQQLQRTMHMLVHASACTNAACPSTNCAKIKQLFQHAMHCPKKIHGNCQLCWRMWSLLQVHAKQCTVDNCPVPRCRELRQLSRKQAARREDQRRRAYRAMLTNQAVPAAA</sequence>
<evidence type="ECO:0000259" key="18">
    <source>
        <dbReference type="PROSITE" id="PS50135"/>
    </source>
</evidence>
<gene>
    <name evidence="20" type="ORF">QBZ16_000187</name>
</gene>
<feature type="compositionally biased region" description="Low complexity" evidence="16">
    <location>
        <begin position="377"/>
        <end position="414"/>
    </location>
</feature>
<feature type="compositionally biased region" description="Low complexity" evidence="16">
    <location>
        <begin position="356"/>
        <end position="368"/>
    </location>
</feature>
<dbReference type="Pfam" id="PF08214">
    <property type="entry name" value="HAT_KAT11"/>
    <property type="match status" value="1"/>
</dbReference>
<dbReference type="GO" id="GO:0031490">
    <property type="term" value="F:chromatin DNA binding"/>
    <property type="evidence" value="ECO:0007669"/>
    <property type="project" value="TreeGrafter"/>
</dbReference>
<dbReference type="InterPro" id="IPR013083">
    <property type="entry name" value="Znf_RING/FYVE/PHD"/>
</dbReference>
<dbReference type="InterPro" id="IPR013178">
    <property type="entry name" value="Histone_AcTrfase_Rtt109/CBP"/>
</dbReference>
<evidence type="ECO:0000313" key="21">
    <source>
        <dbReference type="Proteomes" id="UP001255856"/>
    </source>
</evidence>
<feature type="compositionally biased region" description="Low complexity" evidence="16">
    <location>
        <begin position="275"/>
        <end position="310"/>
    </location>
</feature>
<proteinExistence type="predicted"/>
<keyword evidence="13" id="KW-0012">Acyltransferase</keyword>
<comment type="catalytic activity">
    <reaction evidence="14">
        <text>L-lysyl-[protein] + acetyl-CoA = N(6)-acetyl-L-lysyl-[protein] + CoA + H(+)</text>
        <dbReference type="Rhea" id="RHEA:45948"/>
        <dbReference type="Rhea" id="RHEA-COMP:9752"/>
        <dbReference type="Rhea" id="RHEA-COMP:10731"/>
        <dbReference type="ChEBI" id="CHEBI:15378"/>
        <dbReference type="ChEBI" id="CHEBI:29969"/>
        <dbReference type="ChEBI" id="CHEBI:57287"/>
        <dbReference type="ChEBI" id="CHEBI:57288"/>
        <dbReference type="ChEBI" id="CHEBI:61930"/>
        <dbReference type="EC" id="2.3.1.48"/>
    </reaction>
</comment>
<dbReference type="InterPro" id="IPR019786">
    <property type="entry name" value="Zinc_finger_PHD-type_CS"/>
</dbReference>
<dbReference type="CDD" id="cd15614">
    <property type="entry name" value="PHD_HAC_like"/>
    <property type="match status" value="1"/>
</dbReference>
<feature type="domain" description="CBP/p300-type HAT" evidence="19">
    <location>
        <begin position="830"/>
        <end position="1271"/>
    </location>
</feature>
<evidence type="ECO:0000256" key="7">
    <source>
        <dbReference type="ARBA" id="ARBA00022833"/>
    </source>
</evidence>
<name>A0AAD9IN23_PROWI</name>
<dbReference type="EC" id="2.3.1.48" evidence="3"/>
<dbReference type="GO" id="GO:0008270">
    <property type="term" value="F:zinc ion binding"/>
    <property type="evidence" value="ECO:0007669"/>
    <property type="project" value="UniProtKB-KW"/>
</dbReference>
<evidence type="ECO:0000256" key="10">
    <source>
        <dbReference type="ARBA" id="ARBA00023159"/>
    </source>
</evidence>
<dbReference type="PROSITE" id="PS50134">
    <property type="entry name" value="ZF_TAZ"/>
    <property type="match status" value="2"/>
</dbReference>
<dbReference type="PROSITE" id="PS51727">
    <property type="entry name" value="CBP_P300_HAT"/>
    <property type="match status" value="1"/>
</dbReference>
<keyword evidence="9" id="KW-0805">Transcription regulation</keyword>
<keyword evidence="8" id="KW-0156">Chromatin regulator</keyword>
<dbReference type="GO" id="GO:0005667">
    <property type="term" value="C:transcription regulator complex"/>
    <property type="evidence" value="ECO:0007669"/>
    <property type="project" value="TreeGrafter"/>
</dbReference>
<evidence type="ECO:0000256" key="13">
    <source>
        <dbReference type="ARBA" id="ARBA00023315"/>
    </source>
</evidence>
<dbReference type="SMART" id="SM00291">
    <property type="entry name" value="ZnF_ZZ"/>
    <property type="match status" value="1"/>
</dbReference>
<dbReference type="SMART" id="SM01250">
    <property type="entry name" value="KAT11"/>
    <property type="match status" value="1"/>
</dbReference>
<dbReference type="Gene3D" id="3.30.60.90">
    <property type="match status" value="1"/>
</dbReference>
<evidence type="ECO:0000259" key="19">
    <source>
        <dbReference type="PROSITE" id="PS51727"/>
    </source>
</evidence>
<feature type="region of interest" description="Disordered" evidence="16">
    <location>
        <begin position="148"/>
        <end position="211"/>
    </location>
</feature>
<keyword evidence="12" id="KW-0539">Nucleus</keyword>
<keyword evidence="10" id="KW-0010">Activator</keyword>
<evidence type="ECO:0000259" key="17">
    <source>
        <dbReference type="PROSITE" id="PS50134"/>
    </source>
</evidence>
<feature type="domain" description="TAZ-type" evidence="17">
    <location>
        <begin position="1333"/>
        <end position="1417"/>
    </location>
</feature>
<dbReference type="Gene3D" id="3.30.40.10">
    <property type="entry name" value="Zinc/RING finger domain, C3HC4 (zinc finger)"/>
    <property type="match status" value="1"/>
</dbReference>
<dbReference type="Proteomes" id="UP001255856">
    <property type="component" value="Unassembled WGS sequence"/>
</dbReference>
<evidence type="ECO:0000256" key="11">
    <source>
        <dbReference type="ARBA" id="ARBA00023163"/>
    </source>
</evidence>
<evidence type="ECO:0000256" key="12">
    <source>
        <dbReference type="ARBA" id="ARBA00023242"/>
    </source>
</evidence>
<dbReference type="InterPro" id="IPR035898">
    <property type="entry name" value="TAZ_dom_sf"/>
</dbReference>
<protein>
    <recommendedName>
        <fullName evidence="3">histone acetyltransferase</fullName>
        <ecNumber evidence="3">2.3.1.48</ecNumber>
    </recommendedName>
</protein>
<dbReference type="InterPro" id="IPR000197">
    <property type="entry name" value="Znf_TAZ"/>
</dbReference>
<evidence type="ECO:0000256" key="8">
    <source>
        <dbReference type="ARBA" id="ARBA00022853"/>
    </source>
</evidence>
<keyword evidence="6 15" id="KW-0863">Zinc-finger</keyword>
<feature type="domain" description="TAZ-type" evidence="17">
    <location>
        <begin position="468"/>
        <end position="550"/>
    </location>
</feature>
<feature type="region of interest" description="Disordered" evidence="16">
    <location>
        <begin position="228"/>
        <end position="325"/>
    </location>
</feature>
<keyword evidence="5" id="KW-0479">Metal-binding</keyword>
<keyword evidence="7" id="KW-0862">Zinc</keyword>
<dbReference type="Pfam" id="PF02135">
    <property type="entry name" value="zf-TAZ"/>
    <property type="match status" value="2"/>
</dbReference>
<dbReference type="Pfam" id="PF00569">
    <property type="entry name" value="ZZ"/>
    <property type="match status" value="1"/>
</dbReference>
<organism evidence="20 21">
    <name type="scientific">Prototheca wickerhamii</name>
    <dbReference type="NCBI Taxonomy" id="3111"/>
    <lineage>
        <taxon>Eukaryota</taxon>
        <taxon>Viridiplantae</taxon>
        <taxon>Chlorophyta</taxon>
        <taxon>core chlorophytes</taxon>
        <taxon>Trebouxiophyceae</taxon>
        <taxon>Chlorellales</taxon>
        <taxon>Chlorellaceae</taxon>
        <taxon>Prototheca</taxon>
    </lineage>
</organism>
<dbReference type="SUPFAM" id="SSF57903">
    <property type="entry name" value="FYVE/PHD zinc finger"/>
    <property type="match status" value="1"/>
</dbReference>
<dbReference type="GO" id="GO:0045944">
    <property type="term" value="P:positive regulation of transcription by RNA polymerase II"/>
    <property type="evidence" value="ECO:0007669"/>
    <property type="project" value="TreeGrafter"/>
</dbReference>
<dbReference type="InterPro" id="IPR031162">
    <property type="entry name" value="CBP_P300_HAT"/>
</dbReference>
<feature type="region of interest" description="Disordered" evidence="16">
    <location>
        <begin position="356"/>
        <end position="465"/>
    </location>
</feature>
<dbReference type="SUPFAM" id="SSF57933">
    <property type="entry name" value="TAZ domain"/>
    <property type="match status" value="2"/>
</dbReference>
<dbReference type="PANTHER" id="PTHR13808">
    <property type="entry name" value="CBP/P300-RELATED"/>
    <property type="match status" value="1"/>
</dbReference>
<dbReference type="InterPro" id="IPR011011">
    <property type="entry name" value="Znf_FYVE_PHD"/>
</dbReference>
<dbReference type="EMBL" id="JASFZW010000001">
    <property type="protein sequence ID" value="KAK2080334.1"/>
    <property type="molecule type" value="Genomic_DNA"/>
</dbReference>
<dbReference type="PROSITE" id="PS01357">
    <property type="entry name" value="ZF_ZZ_1"/>
    <property type="match status" value="1"/>
</dbReference>
<evidence type="ECO:0000256" key="6">
    <source>
        <dbReference type="ARBA" id="ARBA00022771"/>
    </source>
</evidence>
<reference evidence="20" key="1">
    <citation type="submission" date="2021-01" db="EMBL/GenBank/DDBJ databases">
        <authorList>
            <person name="Eckstrom K.M.E."/>
        </authorList>
    </citation>
    <scope>NUCLEOTIDE SEQUENCE</scope>
    <source>
        <strain evidence="20">UVCC 0001</strain>
    </source>
</reference>
<dbReference type="InterPro" id="IPR000433">
    <property type="entry name" value="Znf_ZZ"/>
</dbReference>
<keyword evidence="4" id="KW-0808">Transferase</keyword>
<keyword evidence="11" id="KW-0804">Transcription</keyword>
<comment type="subcellular location">
    <subcellularLocation>
        <location evidence="2">Nucleus</location>
    </subcellularLocation>
</comment>
<dbReference type="InterPro" id="IPR043145">
    <property type="entry name" value="Znf_ZZ_sf"/>
</dbReference>
<comment type="function">
    <text evidence="1">Acetyltransferase enzyme. Acetylates histones, giving a specific tag for transcriptional activation.</text>
</comment>
<dbReference type="PROSITE" id="PS01359">
    <property type="entry name" value="ZF_PHD_1"/>
    <property type="match status" value="1"/>
</dbReference>
<dbReference type="Gene3D" id="1.20.1020.10">
    <property type="entry name" value="TAZ domain"/>
    <property type="match status" value="2"/>
</dbReference>
<keyword evidence="21" id="KW-1185">Reference proteome</keyword>
<feature type="compositionally biased region" description="Low complexity" evidence="16">
    <location>
        <begin position="598"/>
        <end position="612"/>
    </location>
</feature>
<evidence type="ECO:0000256" key="9">
    <source>
        <dbReference type="ARBA" id="ARBA00023015"/>
    </source>
</evidence>
<comment type="caution">
    <text evidence="20">The sequence shown here is derived from an EMBL/GenBank/DDBJ whole genome shotgun (WGS) entry which is preliminary data.</text>
</comment>
<evidence type="ECO:0000256" key="4">
    <source>
        <dbReference type="ARBA" id="ARBA00022679"/>
    </source>
</evidence>
<evidence type="ECO:0000256" key="15">
    <source>
        <dbReference type="PROSITE-ProRule" id="PRU00228"/>
    </source>
</evidence>